<feature type="domain" description="Potassium channel" evidence="2">
    <location>
        <begin position="160"/>
        <end position="211"/>
    </location>
</feature>
<dbReference type="KEGG" id="dalk:DSCA_59570"/>
<evidence type="ECO:0000313" key="4">
    <source>
        <dbReference type="Proteomes" id="UP000427906"/>
    </source>
</evidence>
<dbReference type="EMBL" id="AP021874">
    <property type="protein sequence ID" value="BBO72027.1"/>
    <property type="molecule type" value="Genomic_DNA"/>
</dbReference>
<dbReference type="Pfam" id="PF07885">
    <property type="entry name" value="Ion_trans_2"/>
    <property type="match status" value="1"/>
</dbReference>
<sequence>MKLNSLTRNNVILLACLLALLFLFPLFRERDSLVRDLILTAVLFSGIFSLDFSARTLKILLPLGTATAATTWINHFVENDLAYLIDFISTFLFLVAIVVLMIRHIARSRHVTPTIILSAINGYLLLGVLGGVLLGISDAVHRHLLLPESRSIIFPGESVPQFNDFIYFSFVTLSTLGYGDVTPASHLSRSIAILIAITGQLYMTILIAMLIGKFLARSEGK</sequence>
<organism evidence="3 4">
    <name type="scientific">Desulfosarcina alkanivorans</name>
    <dbReference type="NCBI Taxonomy" id="571177"/>
    <lineage>
        <taxon>Bacteria</taxon>
        <taxon>Pseudomonadati</taxon>
        <taxon>Thermodesulfobacteriota</taxon>
        <taxon>Desulfobacteria</taxon>
        <taxon>Desulfobacterales</taxon>
        <taxon>Desulfosarcinaceae</taxon>
        <taxon>Desulfosarcina</taxon>
    </lineage>
</organism>
<feature type="transmembrane region" description="Helical" evidence="1">
    <location>
        <begin position="38"/>
        <end position="54"/>
    </location>
</feature>
<evidence type="ECO:0000259" key="2">
    <source>
        <dbReference type="Pfam" id="PF07885"/>
    </source>
</evidence>
<keyword evidence="4" id="KW-1185">Reference proteome</keyword>
<evidence type="ECO:0000313" key="3">
    <source>
        <dbReference type="EMBL" id="BBO72027.1"/>
    </source>
</evidence>
<dbReference type="Proteomes" id="UP000427906">
    <property type="component" value="Chromosome"/>
</dbReference>
<accession>A0A5K7Z624</accession>
<evidence type="ECO:0000256" key="1">
    <source>
        <dbReference type="SAM" id="Phobius"/>
    </source>
</evidence>
<protein>
    <recommendedName>
        <fullName evidence="2">Potassium channel domain-containing protein</fullName>
    </recommendedName>
</protein>
<name>A0A5K7Z624_9BACT</name>
<feature type="transmembrane region" description="Helical" evidence="1">
    <location>
        <begin position="191"/>
        <end position="216"/>
    </location>
</feature>
<dbReference type="SUPFAM" id="SSF81324">
    <property type="entry name" value="Voltage-gated potassium channels"/>
    <property type="match status" value="1"/>
</dbReference>
<feature type="transmembrane region" description="Helical" evidence="1">
    <location>
        <begin position="114"/>
        <end position="136"/>
    </location>
</feature>
<dbReference type="AlphaFoldDB" id="A0A5K7Z624"/>
<dbReference type="RefSeq" id="WP_155319789.1">
    <property type="nucleotide sequence ID" value="NZ_AP021874.1"/>
</dbReference>
<reference evidence="3 4" key="1">
    <citation type="submission" date="2019-11" db="EMBL/GenBank/DDBJ databases">
        <title>Comparative genomics of hydrocarbon-degrading Desulfosarcina strains.</title>
        <authorList>
            <person name="Watanabe M."/>
            <person name="Kojima H."/>
            <person name="Fukui M."/>
        </authorList>
    </citation>
    <scope>NUCLEOTIDE SEQUENCE [LARGE SCALE GENOMIC DNA]</scope>
    <source>
        <strain evidence="3 4">PL12</strain>
    </source>
</reference>
<dbReference type="InterPro" id="IPR013099">
    <property type="entry name" value="K_chnl_dom"/>
</dbReference>
<keyword evidence="1" id="KW-0812">Transmembrane</keyword>
<keyword evidence="1" id="KW-1133">Transmembrane helix</keyword>
<gene>
    <name evidence="3" type="ORF">DSCA_59570</name>
</gene>
<dbReference type="Gene3D" id="1.10.287.70">
    <property type="match status" value="1"/>
</dbReference>
<feature type="transmembrane region" description="Helical" evidence="1">
    <location>
        <begin position="83"/>
        <end position="102"/>
    </location>
</feature>
<proteinExistence type="predicted"/>
<dbReference type="OrthoDB" id="5420159at2"/>
<keyword evidence="1" id="KW-0472">Membrane</keyword>